<dbReference type="Pfam" id="PF25598">
    <property type="entry name" value="ARM_PUB"/>
    <property type="match status" value="1"/>
</dbReference>
<evidence type="ECO:0000256" key="5">
    <source>
        <dbReference type="RuleBase" id="RU369093"/>
    </source>
</evidence>
<dbReference type="OrthoDB" id="10064100at2759"/>
<dbReference type="Gramene" id="KJB78702">
    <property type="protein sequence ID" value="KJB78702"/>
    <property type="gene ID" value="B456_013G013600"/>
</dbReference>
<dbReference type="InterPro" id="IPR045210">
    <property type="entry name" value="RING-Ubox_PUB"/>
</dbReference>
<dbReference type="SMART" id="SM00504">
    <property type="entry name" value="Ubox"/>
    <property type="match status" value="1"/>
</dbReference>
<dbReference type="SUPFAM" id="SSF48371">
    <property type="entry name" value="ARM repeat"/>
    <property type="match status" value="1"/>
</dbReference>
<comment type="pathway">
    <text evidence="2 5">Protein modification; protein ubiquitination.</text>
</comment>
<dbReference type="InterPro" id="IPR013083">
    <property type="entry name" value="Znf_RING/FYVE/PHD"/>
</dbReference>
<evidence type="ECO:0000313" key="8">
    <source>
        <dbReference type="Proteomes" id="UP000032304"/>
    </source>
</evidence>
<dbReference type="InterPro" id="IPR058678">
    <property type="entry name" value="ARM_PUB"/>
</dbReference>
<evidence type="ECO:0000256" key="4">
    <source>
        <dbReference type="ARBA" id="ARBA00022786"/>
    </source>
</evidence>
<dbReference type="InterPro" id="IPR045185">
    <property type="entry name" value="PUB22/23/24-like"/>
</dbReference>
<dbReference type="GO" id="GO:0016567">
    <property type="term" value="P:protein ubiquitination"/>
    <property type="evidence" value="ECO:0007669"/>
    <property type="project" value="UniProtKB-UniRule"/>
</dbReference>
<protein>
    <recommendedName>
        <fullName evidence="5 6">U-box domain-containing protein</fullName>
        <ecNumber evidence="5">2.3.2.27</ecNumber>
    </recommendedName>
    <alternativeName>
        <fullName evidence="5">RING-type E3 ubiquitin transferase PUB</fullName>
    </alternativeName>
</protein>
<dbReference type="OMA" id="SKCERML"/>
<dbReference type="GO" id="GO:0061630">
    <property type="term" value="F:ubiquitin protein ligase activity"/>
    <property type="evidence" value="ECO:0007669"/>
    <property type="project" value="UniProtKB-UniRule"/>
</dbReference>
<dbReference type="EC" id="2.3.2.27" evidence="5"/>
<evidence type="ECO:0000256" key="3">
    <source>
        <dbReference type="ARBA" id="ARBA00022679"/>
    </source>
</evidence>
<dbReference type="STRING" id="29730.A0A0D2S6G5"/>
<keyword evidence="8" id="KW-1185">Reference proteome</keyword>
<evidence type="ECO:0000256" key="2">
    <source>
        <dbReference type="ARBA" id="ARBA00004906"/>
    </source>
</evidence>
<accession>A0A0D2S6G5</accession>
<dbReference type="eggNOG" id="ENOG502QTKN">
    <property type="taxonomic scope" value="Eukaryota"/>
</dbReference>
<reference evidence="7 8" key="1">
    <citation type="journal article" date="2012" name="Nature">
        <title>Repeated polyploidization of Gossypium genomes and the evolution of spinnable cotton fibres.</title>
        <authorList>
            <person name="Paterson A.H."/>
            <person name="Wendel J.F."/>
            <person name="Gundlach H."/>
            <person name="Guo H."/>
            <person name="Jenkins J."/>
            <person name="Jin D."/>
            <person name="Llewellyn D."/>
            <person name="Showmaker K.C."/>
            <person name="Shu S."/>
            <person name="Udall J."/>
            <person name="Yoo M.J."/>
            <person name="Byers R."/>
            <person name="Chen W."/>
            <person name="Doron-Faigenboim A."/>
            <person name="Duke M.V."/>
            <person name="Gong L."/>
            <person name="Grimwood J."/>
            <person name="Grover C."/>
            <person name="Grupp K."/>
            <person name="Hu G."/>
            <person name="Lee T.H."/>
            <person name="Li J."/>
            <person name="Lin L."/>
            <person name="Liu T."/>
            <person name="Marler B.S."/>
            <person name="Page J.T."/>
            <person name="Roberts A.W."/>
            <person name="Romanel E."/>
            <person name="Sanders W.S."/>
            <person name="Szadkowski E."/>
            <person name="Tan X."/>
            <person name="Tang H."/>
            <person name="Xu C."/>
            <person name="Wang J."/>
            <person name="Wang Z."/>
            <person name="Zhang D."/>
            <person name="Zhang L."/>
            <person name="Ashrafi H."/>
            <person name="Bedon F."/>
            <person name="Bowers J.E."/>
            <person name="Brubaker C.L."/>
            <person name="Chee P.W."/>
            <person name="Das S."/>
            <person name="Gingle A.R."/>
            <person name="Haigler C.H."/>
            <person name="Harker D."/>
            <person name="Hoffmann L.V."/>
            <person name="Hovav R."/>
            <person name="Jones D.C."/>
            <person name="Lemke C."/>
            <person name="Mansoor S."/>
            <person name="ur Rahman M."/>
            <person name="Rainville L.N."/>
            <person name="Rambani A."/>
            <person name="Reddy U.K."/>
            <person name="Rong J.K."/>
            <person name="Saranga Y."/>
            <person name="Scheffler B.E."/>
            <person name="Scheffler J.A."/>
            <person name="Stelly D.M."/>
            <person name="Triplett B.A."/>
            <person name="Van Deynze A."/>
            <person name="Vaslin M.F."/>
            <person name="Waghmare V.N."/>
            <person name="Walford S.A."/>
            <person name="Wright R.J."/>
            <person name="Zaki E.A."/>
            <person name="Zhang T."/>
            <person name="Dennis E.S."/>
            <person name="Mayer K.F."/>
            <person name="Peterson D.G."/>
            <person name="Rokhsar D.S."/>
            <person name="Wang X."/>
            <person name="Schmutz J."/>
        </authorList>
    </citation>
    <scope>NUCLEOTIDE SEQUENCE [LARGE SCALE GENOMIC DNA]</scope>
</reference>
<dbReference type="SUPFAM" id="SSF57850">
    <property type="entry name" value="RING/U-box"/>
    <property type="match status" value="1"/>
</dbReference>
<comment type="catalytic activity">
    <reaction evidence="1 5">
        <text>S-ubiquitinyl-[E2 ubiquitin-conjugating enzyme]-L-cysteine + [acceptor protein]-L-lysine = [E2 ubiquitin-conjugating enzyme]-L-cysteine + N(6)-ubiquitinyl-[acceptor protein]-L-lysine.</text>
        <dbReference type="EC" id="2.3.2.27"/>
    </reaction>
</comment>
<dbReference type="AlphaFoldDB" id="A0A0D2S6G5"/>
<dbReference type="InterPro" id="IPR003613">
    <property type="entry name" value="Ubox_domain"/>
</dbReference>
<dbReference type="InterPro" id="IPR016024">
    <property type="entry name" value="ARM-type_fold"/>
</dbReference>
<dbReference type="UniPathway" id="UPA00143"/>
<dbReference type="Gene3D" id="1.25.10.10">
    <property type="entry name" value="Leucine-rich Repeat Variant"/>
    <property type="match status" value="1"/>
</dbReference>
<dbReference type="KEGG" id="gra:105784307"/>
<dbReference type="PANTHER" id="PTHR22849">
    <property type="entry name" value="WDSAM1 PROTEIN"/>
    <property type="match status" value="1"/>
</dbReference>
<evidence type="ECO:0000256" key="1">
    <source>
        <dbReference type="ARBA" id="ARBA00000900"/>
    </source>
</evidence>
<keyword evidence="3 5" id="KW-0808">Transferase</keyword>
<dbReference type="PANTHER" id="PTHR22849:SF23">
    <property type="entry name" value="U-BOX DOMAIN-CONTAINING PROTEIN"/>
    <property type="match status" value="1"/>
</dbReference>
<evidence type="ECO:0000259" key="6">
    <source>
        <dbReference type="PROSITE" id="PS51698"/>
    </source>
</evidence>
<comment type="function">
    <text evidence="5">Functions as an E3 ubiquitin ligase.</text>
</comment>
<gene>
    <name evidence="7" type="ORF">B456_013G013600</name>
</gene>
<evidence type="ECO:0000313" key="7">
    <source>
        <dbReference type="EMBL" id="KJB78702.1"/>
    </source>
</evidence>
<dbReference type="Gene3D" id="3.30.40.10">
    <property type="entry name" value="Zinc/RING finger domain, C3HC4 (zinc finger)"/>
    <property type="match status" value="1"/>
</dbReference>
<dbReference type="PROSITE" id="PS51698">
    <property type="entry name" value="U_BOX"/>
    <property type="match status" value="1"/>
</dbReference>
<dbReference type="CDD" id="cd16664">
    <property type="entry name" value="RING-Ubox_PUB"/>
    <property type="match status" value="1"/>
</dbReference>
<dbReference type="EMBL" id="CM001752">
    <property type="protein sequence ID" value="KJB78702.1"/>
    <property type="molecule type" value="Genomic_DNA"/>
</dbReference>
<name>A0A0D2S6G5_GOSRA</name>
<proteinExistence type="predicted"/>
<dbReference type="InterPro" id="IPR011989">
    <property type="entry name" value="ARM-like"/>
</dbReference>
<dbReference type="Pfam" id="PF04564">
    <property type="entry name" value="U-box"/>
    <property type="match status" value="1"/>
</dbReference>
<feature type="domain" description="U-box" evidence="6">
    <location>
        <begin position="5"/>
        <end position="80"/>
    </location>
</feature>
<organism evidence="7 8">
    <name type="scientific">Gossypium raimondii</name>
    <name type="common">Peruvian cotton</name>
    <name type="synonym">Gossypium klotzschianum subsp. raimondii</name>
    <dbReference type="NCBI Taxonomy" id="29730"/>
    <lineage>
        <taxon>Eukaryota</taxon>
        <taxon>Viridiplantae</taxon>
        <taxon>Streptophyta</taxon>
        <taxon>Embryophyta</taxon>
        <taxon>Tracheophyta</taxon>
        <taxon>Spermatophyta</taxon>
        <taxon>Magnoliopsida</taxon>
        <taxon>eudicotyledons</taxon>
        <taxon>Gunneridae</taxon>
        <taxon>Pentapetalae</taxon>
        <taxon>rosids</taxon>
        <taxon>malvids</taxon>
        <taxon>Malvales</taxon>
        <taxon>Malvaceae</taxon>
        <taxon>Malvoideae</taxon>
        <taxon>Gossypium</taxon>
    </lineage>
</organism>
<dbReference type="Proteomes" id="UP000032304">
    <property type="component" value="Chromosome 13"/>
</dbReference>
<keyword evidence="4 5" id="KW-0833">Ubl conjugation pathway</keyword>
<sequence>MDKMNCPPDFRCPISMEIMKDPVTIVTGVSYERKNIEKWFFVYNKKTCPTTMQCVESFDMTPNHTLKRLILAWKETLVAPSSTSSSMPQPLIKHDEMVSLFTALESSPFKVSSMKKIRAIVELGDETKSDFIRSGGVEAVVGMLINQFDNSDFVSFQACEEALGILHLLPLSKQDEKSFQLISKPDPMRSIAIILQRGSAEARFYAITIFRKIAKTGFNWNSLIEDQGIDLFKSLLELVYDGICNKASSYALEILFEILSSSKKSRLKAIEAGAICILIELLPDSNRSKSEKMLLLIKLLCESPEGRMAMVDHSLGIPVISKTLLQVSNLATKLGVKILWQVCNFHPTERVLEEMLMHGAVKKMVTLLHLEGRLSSTKKKVLEMLKMHCNSWKRHQCFPCDLKDYLGVK</sequence>